<dbReference type="Proteomes" id="UP000190626">
    <property type="component" value="Unassembled WGS sequence"/>
</dbReference>
<evidence type="ECO:0008006" key="3">
    <source>
        <dbReference type="Google" id="ProtNLM"/>
    </source>
</evidence>
<proteinExistence type="predicted"/>
<dbReference type="AlphaFoldDB" id="A0A1V4HRM2"/>
<keyword evidence="2" id="KW-1185">Reference proteome</keyword>
<comment type="caution">
    <text evidence="1">The sequence shown here is derived from an EMBL/GenBank/DDBJ whole genome shotgun (WGS) entry which is preliminary data.</text>
</comment>
<evidence type="ECO:0000313" key="1">
    <source>
        <dbReference type="EMBL" id="OPH60466.1"/>
    </source>
</evidence>
<dbReference type="OrthoDB" id="2664567at2"/>
<organism evidence="1 2">
    <name type="scientific">Paenibacillus ferrarius</name>
    <dbReference type="NCBI Taxonomy" id="1469647"/>
    <lineage>
        <taxon>Bacteria</taxon>
        <taxon>Bacillati</taxon>
        <taxon>Bacillota</taxon>
        <taxon>Bacilli</taxon>
        <taxon>Bacillales</taxon>
        <taxon>Paenibacillaceae</taxon>
        <taxon>Paenibacillus</taxon>
    </lineage>
</organism>
<accession>A0A1V4HRM2</accession>
<dbReference type="STRING" id="1469647.BC351_18430"/>
<gene>
    <name evidence="1" type="ORF">BC351_18430</name>
</gene>
<evidence type="ECO:0000313" key="2">
    <source>
        <dbReference type="Proteomes" id="UP000190626"/>
    </source>
</evidence>
<dbReference type="EMBL" id="MBTG01000004">
    <property type="protein sequence ID" value="OPH60466.1"/>
    <property type="molecule type" value="Genomic_DNA"/>
</dbReference>
<reference evidence="2" key="1">
    <citation type="submission" date="2016-07" db="EMBL/GenBank/DDBJ databases">
        <authorList>
            <person name="Florea S."/>
            <person name="Webb J.S."/>
            <person name="Jaromczyk J."/>
            <person name="Schardl C.L."/>
        </authorList>
    </citation>
    <scope>NUCLEOTIDE SEQUENCE [LARGE SCALE GENOMIC DNA]</scope>
    <source>
        <strain evidence="2">CY1</strain>
    </source>
</reference>
<protein>
    <recommendedName>
        <fullName evidence="3">Pre-toxin TG domain-containing protein</fullName>
    </recommendedName>
</protein>
<name>A0A1V4HRM2_9BACL</name>
<sequence>MDNPLSLNLYTYVNNNPLTHVDPTGHVVEGSAGEGGSAKLTNWQYFTIGLKMFVREGVVGPENYDTLTDGEFTSGDIAALAQGGVYLSMSTEGKFFSKMGKIGEGTADNIADFSKLKEQLKNEEFTSLFKDGSLHPDVVSKSTAIIPGEKLKDVNVVKALTKDGSSMSDWAKMESPTYASPFGDFKFHFYQNLKTGEVSPFDNKMKMNGQEKSYIYPEQMYP</sequence>
<dbReference type="RefSeq" id="WP_079409925.1">
    <property type="nucleotide sequence ID" value="NZ_MBTG01000004.1"/>
</dbReference>